<dbReference type="PANTHER" id="PTHR33337:SF40">
    <property type="entry name" value="CENP-V_GFA DOMAIN-CONTAINING PROTEIN-RELATED"/>
    <property type="match status" value="1"/>
</dbReference>
<dbReference type="Gene3D" id="3.90.1590.10">
    <property type="entry name" value="glutathione-dependent formaldehyde- activating enzyme (gfa)"/>
    <property type="match status" value="1"/>
</dbReference>
<proteinExistence type="inferred from homology"/>
<name>A0A6P1T4B1_9RHOB</name>
<accession>A0A6P1T4B1</accession>
<sequence>MSDIRTGRCLCGSVTLRIAVQGGGVSACHCSQCRRWTGGGPLYSIRADVLETTGEAAIASYRHSGWGERTFCGTCGTTLYWRMQGRPVAYVAPGLLDDQDGLTMESEIFVDQRAPWMQLVDGTSRTTEAEELAELEAFLEKEKADG</sequence>
<dbReference type="Pfam" id="PF04828">
    <property type="entry name" value="GFA"/>
    <property type="match status" value="1"/>
</dbReference>
<organism evidence="6 7">
    <name type="scientific">Algicella marina</name>
    <dbReference type="NCBI Taxonomy" id="2683284"/>
    <lineage>
        <taxon>Bacteria</taxon>
        <taxon>Pseudomonadati</taxon>
        <taxon>Pseudomonadota</taxon>
        <taxon>Alphaproteobacteria</taxon>
        <taxon>Rhodobacterales</taxon>
        <taxon>Paracoccaceae</taxon>
        <taxon>Algicella</taxon>
    </lineage>
</organism>
<reference evidence="6 7" key="1">
    <citation type="submission" date="2019-12" db="EMBL/GenBank/DDBJ databases">
        <title>Complete genome sequence of Algicella marina strain 9Alg 56(T) isolated from the red alga Tichocarpus crinitus.</title>
        <authorList>
            <person name="Kim S.-G."/>
            <person name="Nedashkovskaya O.I."/>
        </authorList>
    </citation>
    <scope>NUCLEOTIDE SEQUENCE [LARGE SCALE GENOMIC DNA]</scope>
    <source>
        <strain evidence="6 7">9Alg 56</strain>
    </source>
</reference>
<dbReference type="PROSITE" id="PS51891">
    <property type="entry name" value="CENP_V_GFA"/>
    <property type="match status" value="1"/>
</dbReference>
<evidence type="ECO:0000256" key="4">
    <source>
        <dbReference type="ARBA" id="ARBA00023239"/>
    </source>
</evidence>
<evidence type="ECO:0000256" key="3">
    <source>
        <dbReference type="ARBA" id="ARBA00022833"/>
    </source>
</evidence>
<dbReference type="SUPFAM" id="SSF51316">
    <property type="entry name" value="Mss4-like"/>
    <property type="match status" value="1"/>
</dbReference>
<comment type="similarity">
    <text evidence="1">Belongs to the Gfa family.</text>
</comment>
<evidence type="ECO:0000256" key="2">
    <source>
        <dbReference type="ARBA" id="ARBA00022723"/>
    </source>
</evidence>
<dbReference type="Proteomes" id="UP000464495">
    <property type="component" value="Chromosome"/>
</dbReference>
<dbReference type="EMBL" id="CP046620">
    <property type="protein sequence ID" value="QHQ36533.1"/>
    <property type="molecule type" value="Genomic_DNA"/>
</dbReference>
<dbReference type="AlphaFoldDB" id="A0A6P1T4B1"/>
<feature type="domain" description="CENP-V/GFA" evidence="5">
    <location>
        <begin position="5"/>
        <end position="117"/>
    </location>
</feature>
<dbReference type="InterPro" id="IPR006913">
    <property type="entry name" value="CENP-V/GFA"/>
</dbReference>
<gene>
    <name evidence="6" type="ORF">GO499_15810</name>
</gene>
<protein>
    <submittedName>
        <fullName evidence="6">GFA family protein</fullName>
    </submittedName>
</protein>
<evidence type="ECO:0000256" key="1">
    <source>
        <dbReference type="ARBA" id="ARBA00005495"/>
    </source>
</evidence>
<keyword evidence="3" id="KW-0862">Zinc</keyword>
<keyword evidence="4" id="KW-0456">Lyase</keyword>
<dbReference type="PANTHER" id="PTHR33337">
    <property type="entry name" value="GFA DOMAIN-CONTAINING PROTEIN"/>
    <property type="match status" value="1"/>
</dbReference>
<dbReference type="GO" id="GO:0046872">
    <property type="term" value="F:metal ion binding"/>
    <property type="evidence" value="ECO:0007669"/>
    <property type="project" value="UniProtKB-KW"/>
</dbReference>
<dbReference type="GO" id="GO:0016846">
    <property type="term" value="F:carbon-sulfur lyase activity"/>
    <property type="evidence" value="ECO:0007669"/>
    <property type="project" value="InterPro"/>
</dbReference>
<dbReference type="InterPro" id="IPR011057">
    <property type="entry name" value="Mss4-like_sf"/>
</dbReference>
<dbReference type="PROSITE" id="PS51257">
    <property type="entry name" value="PROKAR_LIPOPROTEIN"/>
    <property type="match status" value="1"/>
</dbReference>
<keyword evidence="7" id="KW-1185">Reference proteome</keyword>
<dbReference type="KEGG" id="amaq:GO499_15810"/>
<dbReference type="RefSeq" id="WP_161863079.1">
    <property type="nucleotide sequence ID" value="NZ_CP046620.1"/>
</dbReference>
<evidence type="ECO:0000313" key="7">
    <source>
        <dbReference type="Proteomes" id="UP000464495"/>
    </source>
</evidence>
<evidence type="ECO:0000259" key="5">
    <source>
        <dbReference type="PROSITE" id="PS51891"/>
    </source>
</evidence>
<keyword evidence="2" id="KW-0479">Metal-binding</keyword>
<evidence type="ECO:0000313" key="6">
    <source>
        <dbReference type="EMBL" id="QHQ36533.1"/>
    </source>
</evidence>